<proteinExistence type="predicted"/>
<name>G7KBS8_MEDTR</name>
<feature type="domain" description="FBD" evidence="1">
    <location>
        <begin position="82"/>
        <end position="103"/>
    </location>
</feature>
<gene>
    <name evidence="2" type="ordered locus">MTR_5g080090</name>
</gene>
<sequence>MLVQDFQDQRLAHSSGTYHNFISTSHEILIERAWLRVGFKFEEITFMLTSCPNLEYLAIEIVEEKYMKVKKYWIDNTIEAYKCVKSHLKKVEITGFKGTRNELNGLLTSSFVRRP</sequence>
<accession>G7KBS8</accession>
<reference evidence="3" key="3">
    <citation type="submission" date="2015-04" db="UniProtKB">
        <authorList>
            <consortium name="EnsemblPlants"/>
        </authorList>
    </citation>
    <scope>IDENTIFICATION</scope>
    <source>
        <strain evidence="3">cv. Jemalong A17</strain>
    </source>
</reference>
<dbReference type="Pfam" id="PF08387">
    <property type="entry name" value="FBD"/>
    <property type="match status" value="1"/>
</dbReference>
<keyword evidence="4" id="KW-1185">Reference proteome</keyword>
<reference evidence="2 4" key="2">
    <citation type="journal article" date="2014" name="BMC Genomics">
        <title>An improved genome release (version Mt4.0) for the model legume Medicago truncatula.</title>
        <authorList>
            <person name="Tang H."/>
            <person name="Krishnakumar V."/>
            <person name="Bidwell S."/>
            <person name="Rosen B."/>
            <person name="Chan A."/>
            <person name="Zhou S."/>
            <person name="Gentzbittel L."/>
            <person name="Childs K.L."/>
            <person name="Yandell M."/>
            <person name="Gundlach H."/>
            <person name="Mayer K.F."/>
            <person name="Schwartz D.C."/>
            <person name="Town C.D."/>
        </authorList>
    </citation>
    <scope>GENOME REANNOTATION</scope>
    <source>
        <strain evidence="3 4">cv. Jemalong A17</strain>
    </source>
</reference>
<dbReference type="EnsemblPlants" id="AES99381">
    <property type="protein sequence ID" value="AES99381"/>
    <property type="gene ID" value="MTR_5g080090"/>
</dbReference>
<organism evidence="2 4">
    <name type="scientific">Medicago truncatula</name>
    <name type="common">Barrel medic</name>
    <name type="synonym">Medicago tribuloides</name>
    <dbReference type="NCBI Taxonomy" id="3880"/>
    <lineage>
        <taxon>Eukaryota</taxon>
        <taxon>Viridiplantae</taxon>
        <taxon>Streptophyta</taxon>
        <taxon>Embryophyta</taxon>
        <taxon>Tracheophyta</taxon>
        <taxon>Spermatophyta</taxon>
        <taxon>Magnoliopsida</taxon>
        <taxon>eudicotyledons</taxon>
        <taxon>Gunneridae</taxon>
        <taxon>Pentapetalae</taxon>
        <taxon>rosids</taxon>
        <taxon>fabids</taxon>
        <taxon>Fabales</taxon>
        <taxon>Fabaceae</taxon>
        <taxon>Papilionoideae</taxon>
        <taxon>50 kb inversion clade</taxon>
        <taxon>NPAAA clade</taxon>
        <taxon>Hologalegina</taxon>
        <taxon>IRL clade</taxon>
        <taxon>Trifolieae</taxon>
        <taxon>Medicago</taxon>
    </lineage>
</organism>
<dbReference type="AlphaFoldDB" id="G7KBS8"/>
<dbReference type="PaxDb" id="3880-AES99381"/>
<evidence type="ECO:0000313" key="2">
    <source>
        <dbReference type="EMBL" id="AES99381.1"/>
    </source>
</evidence>
<dbReference type="HOGENOM" id="CLU_2112524_0_0_1"/>
<protein>
    <submittedName>
        <fullName evidence="2">FBD protein</fullName>
    </submittedName>
</protein>
<dbReference type="InterPro" id="IPR006566">
    <property type="entry name" value="FBD"/>
</dbReference>
<reference evidence="2 4" key="1">
    <citation type="journal article" date="2011" name="Nature">
        <title>The Medicago genome provides insight into the evolution of rhizobial symbioses.</title>
        <authorList>
            <person name="Young N.D."/>
            <person name="Debelle F."/>
            <person name="Oldroyd G.E."/>
            <person name="Geurts R."/>
            <person name="Cannon S.B."/>
            <person name="Udvardi M.K."/>
            <person name="Benedito V.A."/>
            <person name="Mayer K.F."/>
            <person name="Gouzy J."/>
            <person name="Schoof H."/>
            <person name="Van de Peer Y."/>
            <person name="Proost S."/>
            <person name="Cook D.R."/>
            <person name="Meyers B.C."/>
            <person name="Spannagl M."/>
            <person name="Cheung F."/>
            <person name="De Mita S."/>
            <person name="Krishnakumar V."/>
            <person name="Gundlach H."/>
            <person name="Zhou S."/>
            <person name="Mudge J."/>
            <person name="Bharti A.K."/>
            <person name="Murray J.D."/>
            <person name="Naoumkina M.A."/>
            <person name="Rosen B."/>
            <person name="Silverstein K.A."/>
            <person name="Tang H."/>
            <person name="Rombauts S."/>
            <person name="Zhao P.X."/>
            <person name="Zhou P."/>
            <person name="Barbe V."/>
            <person name="Bardou P."/>
            <person name="Bechner M."/>
            <person name="Bellec A."/>
            <person name="Berger A."/>
            <person name="Berges H."/>
            <person name="Bidwell S."/>
            <person name="Bisseling T."/>
            <person name="Choisne N."/>
            <person name="Couloux A."/>
            <person name="Denny R."/>
            <person name="Deshpande S."/>
            <person name="Dai X."/>
            <person name="Doyle J.J."/>
            <person name="Dudez A.M."/>
            <person name="Farmer A.D."/>
            <person name="Fouteau S."/>
            <person name="Franken C."/>
            <person name="Gibelin C."/>
            <person name="Gish J."/>
            <person name="Goldstein S."/>
            <person name="Gonzalez A.J."/>
            <person name="Green P.J."/>
            <person name="Hallab A."/>
            <person name="Hartog M."/>
            <person name="Hua A."/>
            <person name="Humphray S.J."/>
            <person name="Jeong D.H."/>
            <person name="Jing Y."/>
            <person name="Jocker A."/>
            <person name="Kenton S.M."/>
            <person name="Kim D.J."/>
            <person name="Klee K."/>
            <person name="Lai H."/>
            <person name="Lang C."/>
            <person name="Lin S."/>
            <person name="Macmil S.L."/>
            <person name="Magdelenat G."/>
            <person name="Matthews L."/>
            <person name="McCorrison J."/>
            <person name="Monaghan E.L."/>
            <person name="Mun J.H."/>
            <person name="Najar F.Z."/>
            <person name="Nicholson C."/>
            <person name="Noirot C."/>
            <person name="O'Bleness M."/>
            <person name="Paule C.R."/>
            <person name="Poulain J."/>
            <person name="Prion F."/>
            <person name="Qin B."/>
            <person name="Qu C."/>
            <person name="Retzel E.F."/>
            <person name="Riddle C."/>
            <person name="Sallet E."/>
            <person name="Samain S."/>
            <person name="Samson N."/>
            <person name="Sanders I."/>
            <person name="Saurat O."/>
            <person name="Scarpelli C."/>
            <person name="Schiex T."/>
            <person name="Segurens B."/>
            <person name="Severin A.J."/>
            <person name="Sherrier D.J."/>
            <person name="Shi R."/>
            <person name="Sims S."/>
            <person name="Singer S.R."/>
            <person name="Sinharoy S."/>
            <person name="Sterck L."/>
            <person name="Viollet A."/>
            <person name="Wang B.B."/>
            <person name="Wang K."/>
            <person name="Wang M."/>
            <person name="Wang X."/>
            <person name="Warfsmann J."/>
            <person name="Weissenbach J."/>
            <person name="White D.D."/>
            <person name="White J.D."/>
            <person name="Wiley G.B."/>
            <person name="Wincker P."/>
            <person name="Xing Y."/>
            <person name="Yang L."/>
            <person name="Yao Z."/>
            <person name="Ying F."/>
            <person name="Zhai J."/>
            <person name="Zhou L."/>
            <person name="Zuber A."/>
            <person name="Denarie J."/>
            <person name="Dixon R.A."/>
            <person name="May G.D."/>
            <person name="Schwartz D.C."/>
            <person name="Rogers J."/>
            <person name="Quetier F."/>
            <person name="Town C.D."/>
            <person name="Roe B.A."/>
        </authorList>
    </citation>
    <scope>NUCLEOTIDE SEQUENCE [LARGE SCALE GENOMIC DNA]</scope>
    <source>
        <strain evidence="2">A17</strain>
        <strain evidence="3 4">cv. Jemalong A17</strain>
    </source>
</reference>
<dbReference type="EMBL" id="CM001221">
    <property type="protein sequence ID" value="AES99381.1"/>
    <property type="molecule type" value="Genomic_DNA"/>
</dbReference>
<evidence type="ECO:0000259" key="1">
    <source>
        <dbReference type="Pfam" id="PF08387"/>
    </source>
</evidence>
<evidence type="ECO:0000313" key="4">
    <source>
        <dbReference type="Proteomes" id="UP000002051"/>
    </source>
</evidence>
<evidence type="ECO:0000313" key="3">
    <source>
        <dbReference type="EnsemblPlants" id="AES99381"/>
    </source>
</evidence>
<dbReference type="Proteomes" id="UP000002051">
    <property type="component" value="Chromosome 5"/>
</dbReference>